<dbReference type="PANTHER" id="PTHR30625:SF11">
    <property type="entry name" value="MOTA_TOLQ_EXBB PROTON CHANNEL DOMAIN-CONTAINING PROTEIN"/>
    <property type="match status" value="1"/>
</dbReference>
<evidence type="ECO:0000259" key="9">
    <source>
        <dbReference type="Pfam" id="PF01618"/>
    </source>
</evidence>
<dbReference type="Proteomes" id="UP000320672">
    <property type="component" value="Chromosome"/>
</dbReference>
<dbReference type="Pfam" id="PF01618">
    <property type="entry name" value="MotA_ExbB"/>
    <property type="match status" value="1"/>
</dbReference>
<dbReference type="GO" id="GO:0017038">
    <property type="term" value="P:protein import"/>
    <property type="evidence" value="ECO:0007669"/>
    <property type="project" value="TreeGrafter"/>
</dbReference>
<dbReference type="InterPro" id="IPR002898">
    <property type="entry name" value="MotA_ExbB_proton_chnl"/>
</dbReference>
<sequence length="460" mass="50414">MTLATRLSGVIAACLFYALVYAVPFAPAERYFLGHPVAIAATFLFWMAAAVLLAKWFSIRRENRLSEQISDDVLAPSLPNSDLSSHAPLKSSQRGDVRAICSDWLSSLEQLPSNARNSRLVVRLQEILRRQVRRGNARQLADDLREVSGRDSDDAHDSLQLVRIIVWAIPMLGFLGTVIGITQTLGGLDFSDGTAAVDRLKLGLYVAFDTTALGLVLSVVAIFLQFPVEQAEQRLMSTIDRRSGELLAIHLPDPSADGTSEQITALCEGVLQAVQQSVGTQAEVWRSTIDGAHQHWQSVVASTGTELSNSIGQAVANGLGPVLENHLTGLDRHAENLEKVQQQGVEAVDNRWHQWQLALSDNARILLSHQQTLVRQAELLADSQSRAAELVALQQSLDQNLHSLEEVNQQIDQSMQASEMTDKMADAVRILARAVDTLTIQMPTPSSNSDQSNKEQRRAA</sequence>
<keyword evidence="4 8" id="KW-1133">Transmembrane helix</keyword>
<keyword evidence="2" id="KW-1003">Cell membrane</keyword>
<evidence type="ECO:0000256" key="7">
    <source>
        <dbReference type="SAM" id="MobiDB-lite"/>
    </source>
</evidence>
<evidence type="ECO:0000313" key="10">
    <source>
        <dbReference type="EMBL" id="QDS96183.1"/>
    </source>
</evidence>
<proteinExistence type="inferred from homology"/>
<keyword evidence="11" id="KW-1185">Reference proteome</keyword>
<dbReference type="OrthoDB" id="230181at2"/>
<gene>
    <name evidence="10" type="ORF">FF011L_49910</name>
</gene>
<evidence type="ECO:0000256" key="5">
    <source>
        <dbReference type="ARBA" id="ARBA00023136"/>
    </source>
</evidence>
<feature type="compositionally biased region" description="Polar residues" evidence="7">
    <location>
        <begin position="439"/>
        <end position="451"/>
    </location>
</feature>
<feature type="region of interest" description="Disordered" evidence="7">
    <location>
        <begin position="439"/>
        <end position="460"/>
    </location>
</feature>
<dbReference type="AlphaFoldDB" id="A0A517MMR8"/>
<organism evidence="10 11">
    <name type="scientific">Roseimaritima multifibrata</name>
    <dbReference type="NCBI Taxonomy" id="1930274"/>
    <lineage>
        <taxon>Bacteria</taxon>
        <taxon>Pseudomonadati</taxon>
        <taxon>Planctomycetota</taxon>
        <taxon>Planctomycetia</taxon>
        <taxon>Pirellulales</taxon>
        <taxon>Pirellulaceae</taxon>
        <taxon>Roseimaritima</taxon>
    </lineage>
</organism>
<dbReference type="GO" id="GO:0005886">
    <property type="term" value="C:plasma membrane"/>
    <property type="evidence" value="ECO:0007669"/>
    <property type="project" value="UniProtKB-SubCell"/>
</dbReference>
<evidence type="ECO:0000256" key="4">
    <source>
        <dbReference type="ARBA" id="ARBA00022989"/>
    </source>
</evidence>
<evidence type="ECO:0000256" key="3">
    <source>
        <dbReference type="ARBA" id="ARBA00022692"/>
    </source>
</evidence>
<dbReference type="PANTHER" id="PTHR30625">
    <property type="entry name" value="PROTEIN TOLQ"/>
    <property type="match status" value="1"/>
</dbReference>
<evidence type="ECO:0000256" key="1">
    <source>
        <dbReference type="ARBA" id="ARBA00004651"/>
    </source>
</evidence>
<comment type="similarity">
    <text evidence="6">Belongs to the exbB/tolQ family.</text>
</comment>
<dbReference type="KEGG" id="rml:FF011L_49910"/>
<accession>A0A517MMR8</accession>
<keyword evidence="5 8" id="KW-0472">Membrane</keyword>
<keyword evidence="6" id="KW-0653">Protein transport</keyword>
<evidence type="ECO:0000256" key="6">
    <source>
        <dbReference type="RuleBase" id="RU004057"/>
    </source>
</evidence>
<comment type="subcellular location">
    <subcellularLocation>
        <location evidence="1">Cell membrane</location>
        <topology evidence="1">Multi-pass membrane protein</topology>
    </subcellularLocation>
    <subcellularLocation>
        <location evidence="6">Membrane</location>
        <topology evidence="6">Multi-pass membrane protein</topology>
    </subcellularLocation>
</comment>
<reference evidence="10 11" key="1">
    <citation type="submission" date="2019-02" db="EMBL/GenBank/DDBJ databases">
        <title>Deep-cultivation of Planctomycetes and their phenomic and genomic characterization uncovers novel biology.</title>
        <authorList>
            <person name="Wiegand S."/>
            <person name="Jogler M."/>
            <person name="Boedeker C."/>
            <person name="Pinto D."/>
            <person name="Vollmers J."/>
            <person name="Rivas-Marin E."/>
            <person name="Kohn T."/>
            <person name="Peeters S.H."/>
            <person name="Heuer A."/>
            <person name="Rast P."/>
            <person name="Oberbeckmann S."/>
            <person name="Bunk B."/>
            <person name="Jeske O."/>
            <person name="Meyerdierks A."/>
            <person name="Storesund J.E."/>
            <person name="Kallscheuer N."/>
            <person name="Luecker S."/>
            <person name="Lage O.M."/>
            <person name="Pohl T."/>
            <person name="Merkel B.J."/>
            <person name="Hornburger P."/>
            <person name="Mueller R.-W."/>
            <person name="Bruemmer F."/>
            <person name="Labrenz M."/>
            <person name="Spormann A.M."/>
            <person name="Op den Camp H."/>
            <person name="Overmann J."/>
            <person name="Amann R."/>
            <person name="Jetten M.S.M."/>
            <person name="Mascher T."/>
            <person name="Medema M.H."/>
            <person name="Devos D.P."/>
            <person name="Kaster A.-K."/>
            <person name="Ovreas L."/>
            <person name="Rohde M."/>
            <person name="Galperin M.Y."/>
            <person name="Jogler C."/>
        </authorList>
    </citation>
    <scope>NUCLEOTIDE SEQUENCE [LARGE SCALE GENOMIC DNA]</scope>
    <source>
        <strain evidence="10 11">FF011L</strain>
    </source>
</reference>
<feature type="transmembrane region" description="Helical" evidence="8">
    <location>
        <begin position="164"/>
        <end position="182"/>
    </location>
</feature>
<dbReference type="EMBL" id="CP036262">
    <property type="protein sequence ID" value="QDS96183.1"/>
    <property type="molecule type" value="Genomic_DNA"/>
</dbReference>
<keyword evidence="3 8" id="KW-0812">Transmembrane</keyword>
<evidence type="ECO:0000256" key="2">
    <source>
        <dbReference type="ARBA" id="ARBA00022475"/>
    </source>
</evidence>
<feature type="domain" description="MotA/TolQ/ExbB proton channel" evidence="9">
    <location>
        <begin position="127"/>
        <end position="229"/>
    </location>
</feature>
<protein>
    <submittedName>
        <fullName evidence="10">MotA/TolQ/ExbB proton channel family protein</fullName>
    </submittedName>
</protein>
<evidence type="ECO:0000313" key="11">
    <source>
        <dbReference type="Proteomes" id="UP000320672"/>
    </source>
</evidence>
<dbReference type="InterPro" id="IPR050790">
    <property type="entry name" value="ExbB/TolQ_transport"/>
</dbReference>
<feature type="transmembrane region" description="Helical" evidence="8">
    <location>
        <begin position="32"/>
        <end position="54"/>
    </location>
</feature>
<feature type="transmembrane region" description="Helical" evidence="8">
    <location>
        <begin position="202"/>
        <end position="226"/>
    </location>
</feature>
<keyword evidence="6" id="KW-0813">Transport</keyword>
<evidence type="ECO:0000256" key="8">
    <source>
        <dbReference type="SAM" id="Phobius"/>
    </source>
</evidence>
<name>A0A517MMR8_9BACT</name>